<evidence type="ECO:0000256" key="1">
    <source>
        <dbReference type="SAM" id="MobiDB-lite"/>
    </source>
</evidence>
<protein>
    <recommendedName>
        <fullName evidence="4">DUF4158 domain-containing protein</fullName>
    </recommendedName>
</protein>
<organism evidence="2 3">
    <name type="scientific">Frondihabitans sucicola</name>
    <dbReference type="NCBI Taxonomy" id="1268041"/>
    <lineage>
        <taxon>Bacteria</taxon>
        <taxon>Bacillati</taxon>
        <taxon>Actinomycetota</taxon>
        <taxon>Actinomycetes</taxon>
        <taxon>Micrococcales</taxon>
        <taxon>Microbacteriaceae</taxon>
        <taxon>Frondihabitans</taxon>
    </lineage>
</organism>
<reference evidence="3" key="1">
    <citation type="journal article" date="2019" name="Int. J. Syst. Evol. Microbiol.">
        <title>The Global Catalogue of Microorganisms (GCM) 10K type strain sequencing project: providing services to taxonomists for standard genome sequencing and annotation.</title>
        <authorList>
            <consortium name="The Broad Institute Genomics Platform"/>
            <consortium name="The Broad Institute Genome Sequencing Center for Infectious Disease"/>
            <person name="Wu L."/>
            <person name="Ma J."/>
        </authorList>
    </citation>
    <scope>NUCLEOTIDE SEQUENCE [LARGE SCALE GENOMIC DNA]</scope>
    <source>
        <strain evidence="3">NBRC 108728</strain>
    </source>
</reference>
<accession>A0ABM8GP56</accession>
<evidence type="ECO:0000313" key="2">
    <source>
        <dbReference type="EMBL" id="BDZ50228.1"/>
    </source>
</evidence>
<keyword evidence="3" id="KW-1185">Reference proteome</keyword>
<sequence>MLIAQYRRALQAKSSVIGRTLTALFSDQVEKQWASYLDGLADRVTVARAILAEPTFRGTKLDVWRTISPQLSAPIWLSSEEVTAVLTHLRFTTMDHLGYGAGWRSADELPAHSSCRRSCPGSSRRSSEGT</sequence>
<gene>
    <name evidence="2" type="ORF">GCM10025867_24690</name>
</gene>
<name>A0ABM8GP56_9MICO</name>
<evidence type="ECO:0008006" key="4">
    <source>
        <dbReference type="Google" id="ProtNLM"/>
    </source>
</evidence>
<dbReference type="EMBL" id="AP027732">
    <property type="protein sequence ID" value="BDZ50228.1"/>
    <property type="molecule type" value="Genomic_DNA"/>
</dbReference>
<dbReference type="Proteomes" id="UP001321486">
    <property type="component" value="Chromosome"/>
</dbReference>
<evidence type="ECO:0000313" key="3">
    <source>
        <dbReference type="Proteomes" id="UP001321486"/>
    </source>
</evidence>
<feature type="region of interest" description="Disordered" evidence="1">
    <location>
        <begin position="108"/>
        <end position="130"/>
    </location>
</feature>
<proteinExistence type="predicted"/>